<comment type="similarity">
    <text evidence="7">Belongs to the binding-protein-dependent transport system permease family.</text>
</comment>
<dbReference type="AlphaFoldDB" id="A0A3D9I5N8"/>
<name>A0A3D9I5N8_9BACL</name>
<comment type="subcellular location">
    <subcellularLocation>
        <location evidence="1 7">Cell membrane</location>
        <topology evidence="1 7">Multi-pass membrane protein</topology>
    </subcellularLocation>
</comment>
<evidence type="ECO:0000256" key="3">
    <source>
        <dbReference type="ARBA" id="ARBA00022475"/>
    </source>
</evidence>
<dbReference type="OrthoDB" id="187395at2"/>
<feature type="transmembrane region" description="Helical" evidence="7">
    <location>
        <begin position="80"/>
        <end position="106"/>
    </location>
</feature>
<dbReference type="PROSITE" id="PS50928">
    <property type="entry name" value="ABC_TM1"/>
    <property type="match status" value="1"/>
</dbReference>
<sequence length="289" mass="31995">MVEIALRRTGGRLAIGRLPSNAVRLLLLIWSVMVIFPLFWALYSSLKDNKAFYADPWAWPDQYHFENFHNAWVSSHIANYFLNSTIVVVAALFLSLLMGAMTAYALARFRFRGNQLVLAVYLSSMMIPAILTLIPLYFVAKSLHLTNNLGGLIVVYAVGAVPFTVFLLIGFFKSIPAALVEAATIDGCSNYAAFYKIMLPLAKPGLITVSIVNVISFWNEYIVALTFIGDERFYTVPIGISFLSASMQYRTDFGALFAGLIISMVPVVLAYILFQRQLQDGMAGSAVKG</sequence>
<keyword evidence="2 7" id="KW-0813">Transport</keyword>
<evidence type="ECO:0000313" key="9">
    <source>
        <dbReference type="EMBL" id="RED57068.1"/>
    </source>
</evidence>
<dbReference type="Gene3D" id="1.10.3720.10">
    <property type="entry name" value="MetI-like"/>
    <property type="match status" value="1"/>
</dbReference>
<dbReference type="EMBL" id="QRDZ01000037">
    <property type="protein sequence ID" value="RED57068.1"/>
    <property type="molecule type" value="Genomic_DNA"/>
</dbReference>
<dbReference type="InterPro" id="IPR000515">
    <property type="entry name" value="MetI-like"/>
</dbReference>
<evidence type="ECO:0000256" key="1">
    <source>
        <dbReference type="ARBA" id="ARBA00004651"/>
    </source>
</evidence>
<evidence type="ECO:0000256" key="6">
    <source>
        <dbReference type="ARBA" id="ARBA00023136"/>
    </source>
</evidence>
<dbReference type="InterPro" id="IPR035906">
    <property type="entry name" value="MetI-like_sf"/>
</dbReference>
<protein>
    <submittedName>
        <fullName evidence="9">N-acetylglucosamine transport system permease protein</fullName>
    </submittedName>
</protein>
<gene>
    <name evidence="9" type="ORF">DFP98_13760</name>
</gene>
<feature type="transmembrane region" description="Helical" evidence="7">
    <location>
        <begin position="21"/>
        <end position="43"/>
    </location>
</feature>
<dbReference type="Pfam" id="PF00528">
    <property type="entry name" value="BPD_transp_1"/>
    <property type="match status" value="1"/>
</dbReference>
<dbReference type="GO" id="GO:0005886">
    <property type="term" value="C:plasma membrane"/>
    <property type="evidence" value="ECO:0007669"/>
    <property type="project" value="UniProtKB-SubCell"/>
</dbReference>
<feature type="transmembrane region" description="Helical" evidence="7">
    <location>
        <begin position="253"/>
        <end position="274"/>
    </location>
</feature>
<keyword evidence="5 7" id="KW-1133">Transmembrane helix</keyword>
<feature type="domain" description="ABC transmembrane type-1" evidence="8">
    <location>
        <begin position="81"/>
        <end position="274"/>
    </location>
</feature>
<dbReference type="CDD" id="cd06261">
    <property type="entry name" value="TM_PBP2"/>
    <property type="match status" value="1"/>
</dbReference>
<evidence type="ECO:0000259" key="8">
    <source>
        <dbReference type="PROSITE" id="PS50928"/>
    </source>
</evidence>
<evidence type="ECO:0000313" key="10">
    <source>
        <dbReference type="Proteomes" id="UP000256977"/>
    </source>
</evidence>
<evidence type="ECO:0000256" key="7">
    <source>
        <dbReference type="RuleBase" id="RU363032"/>
    </source>
</evidence>
<reference evidence="9 10" key="1">
    <citation type="submission" date="2018-07" db="EMBL/GenBank/DDBJ databases">
        <title>Genomic Encyclopedia of Type Strains, Phase III (KMG-III): the genomes of soil and plant-associated and newly described type strains.</title>
        <authorList>
            <person name="Whitman W."/>
        </authorList>
    </citation>
    <scope>NUCLEOTIDE SEQUENCE [LARGE SCALE GENOMIC DNA]</scope>
    <source>
        <strain evidence="9 10">CECT 7287</strain>
    </source>
</reference>
<keyword evidence="3" id="KW-1003">Cell membrane</keyword>
<accession>A0A3D9I5N8</accession>
<evidence type="ECO:0000256" key="4">
    <source>
        <dbReference type="ARBA" id="ARBA00022692"/>
    </source>
</evidence>
<organism evidence="9 10">
    <name type="scientific">Cohnella phaseoli</name>
    <dbReference type="NCBI Taxonomy" id="456490"/>
    <lineage>
        <taxon>Bacteria</taxon>
        <taxon>Bacillati</taxon>
        <taxon>Bacillota</taxon>
        <taxon>Bacilli</taxon>
        <taxon>Bacillales</taxon>
        <taxon>Paenibacillaceae</taxon>
        <taxon>Cohnella</taxon>
    </lineage>
</organism>
<feature type="transmembrane region" description="Helical" evidence="7">
    <location>
        <begin position="118"/>
        <end position="140"/>
    </location>
</feature>
<comment type="caution">
    <text evidence="9">The sequence shown here is derived from an EMBL/GenBank/DDBJ whole genome shotgun (WGS) entry which is preliminary data.</text>
</comment>
<dbReference type="PANTHER" id="PTHR43744:SF8">
    <property type="entry name" value="SN-GLYCEROL-3-PHOSPHATE TRANSPORT SYSTEM PERMEASE PROTEIN UGPE"/>
    <property type="match status" value="1"/>
</dbReference>
<dbReference type="RefSeq" id="WP_116064793.1">
    <property type="nucleotide sequence ID" value="NZ_QRDZ01000037.1"/>
</dbReference>
<feature type="transmembrane region" description="Helical" evidence="7">
    <location>
        <begin position="152"/>
        <end position="172"/>
    </location>
</feature>
<keyword evidence="4 7" id="KW-0812">Transmembrane</keyword>
<evidence type="ECO:0000256" key="5">
    <source>
        <dbReference type="ARBA" id="ARBA00022989"/>
    </source>
</evidence>
<dbReference type="SUPFAM" id="SSF161098">
    <property type="entry name" value="MetI-like"/>
    <property type="match status" value="1"/>
</dbReference>
<dbReference type="Proteomes" id="UP000256977">
    <property type="component" value="Unassembled WGS sequence"/>
</dbReference>
<dbReference type="GO" id="GO:0055085">
    <property type="term" value="P:transmembrane transport"/>
    <property type="evidence" value="ECO:0007669"/>
    <property type="project" value="InterPro"/>
</dbReference>
<feature type="transmembrane region" description="Helical" evidence="7">
    <location>
        <begin position="206"/>
        <end position="228"/>
    </location>
</feature>
<proteinExistence type="inferred from homology"/>
<keyword evidence="10" id="KW-1185">Reference proteome</keyword>
<keyword evidence="6 7" id="KW-0472">Membrane</keyword>
<evidence type="ECO:0000256" key="2">
    <source>
        <dbReference type="ARBA" id="ARBA00022448"/>
    </source>
</evidence>
<dbReference type="PANTHER" id="PTHR43744">
    <property type="entry name" value="ABC TRANSPORTER PERMEASE PROTEIN MG189-RELATED-RELATED"/>
    <property type="match status" value="1"/>
</dbReference>